<gene>
    <name evidence="2" type="ORF">JCM9157_4069</name>
</gene>
<dbReference type="Proteomes" id="UP000018896">
    <property type="component" value="Unassembled WGS sequence"/>
</dbReference>
<name>W4QYV1_HALA3</name>
<sequence length="157" mass="17779">MADVFQSKPGTLAERLLEALYEGQEAGGDSRGKQSACLLVVKEGAGYGGTDDRYIDLRVDDHVEPIDELIRLYQLHQLYFNKPNPDEILEITGELKETISSYLIELNYLTAPVSSDEELWEAIQSFHLIENFDERVLDSGLIDLKVLDFMKQLVTRA</sequence>
<feature type="domain" description="Putative peptidoglycan binding" evidence="1">
    <location>
        <begin position="79"/>
        <end position="150"/>
    </location>
</feature>
<dbReference type="Pfam" id="PF08823">
    <property type="entry name" value="PG_binding_2"/>
    <property type="match status" value="1"/>
</dbReference>
<keyword evidence="3" id="KW-1185">Reference proteome</keyword>
<proteinExistence type="predicted"/>
<comment type="caution">
    <text evidence="2">The sequence shown here is derived from an EMBL/GenBank/DDBJ whole genome shotgun (WGS) entry which is preliminary data.</text>
</comment>
<dbReference type="InterPro" id="IPR029055">
    <property type="entry name" value="Ntn_hydrolases_N"/>
</dbReference>
<dbReference type="eggNOG" id="COG3342">
    <property type="taxonomic scope" value="Bacteria"/>
</dbReference>
<dbReference type="SUPFAM" id="SSF56235">
    <property type="entry name" value="N-terminal nucleophile aminohydrolases (Ntn hydrolases)"/>
    <property type="match status" value="1"/>
</dbReference>
<dbReference type="Gene3D" id="3.60.20.10">
    <property type="entry name" value="Glutamine Phosphoribosylpyrophosphate, subunit 1, domain 1"/>
    <property type="match status" value="1"/>
</dbReference>
<dbReference type="PANTHER" id="PTHR39328:SF1">
    <property type="entry name" value="BLL2871 PROTEIN"/>
    <property type="match status" value="1"/>
</dbReference>
<dbReference type="InterPro" id="IPR010430">
    <property type="entry name" value="DUF1028"/>
</dbReference>
<dbReference type="EMBL" id="BAUV01000045">
    <property type="protein sequence ID" value="GAE36848.1"/>
    <property type="molecule type" value="Genomic_DNA"/>
</dbReference>
<dbReference type="Pfam" id="PF06267">
    <property type="entry name" value="DUF1028"/>
    <property type="match status" value="1"/>
</dbReference>
<dbReference type="InterPro" id="IPR014927">
    <property type="entry name" value="PG-bd_2"/>
</dbReference>
<protein>
    <recommendedName>
        <fullName evidence="1">Putative peptidoglycan binding domain-containing protein</fullName>
    </recommendedName>
</protein>
<dbReference type="PANTHER" id="PTHR39328">
    <property type="entry name" value="BLL2871 PROTEIN"/>
    <property type="match status" value="1"/>
</dbReference>
<evidence type="ECO:0000259" key="1">
    <source>
        <dbReference type="Pfam" id="PF08823"/>
    </source>
</evidence>
<evidence type="ECO:0000313" key="3">
    <source>
        <dbReference type="Proteomes" id="UP000018896"/>
    </source>
</evidence>
<dbReference type="AlphaFoldDB" id="W4QYV1"/>
<organism evidence="2 3">
    <name type="scientific">Halalkalibacter akibai (strain ATCC 43226 / DSM 21942 / CIP 109018 / JCM 9157 / 1139)</name>
    <name type="common">Bacillus akibai</name>
    <dbReference type="NCBI Taxonomy" id="1236973"/>
    <lineage>
        <taxon>Bacteria</taxon>
        <taxon>Bacillati</taxon>
        <taxon>Bacillota</taxon>
        <taxon>Bacilli</taxon>
        <taxon>Bacillales</taxon>
        <taxon>Bacillaceae</taxon>
        <taxon>Halalkalibacter</taxon>
    </lineage>
</organism>
<evidence type="ECO:0000313" key="2">
    <source>
        <dbReference type="EMBL" id="GAE36848.1"/>
    </source>
</evidence>
<reference evidence="2 3" key="1">
    <citation type="journal article" date="2014" name="Genome Announc.">
        <title>Draft Genome Sequences of Three Alkaliphilic Bacillus Strains, Bacillus wakoensis JCM 9140T, Bacillus akibai JCM 9157T, and Bacillus hemicellulosilyticus JCM 9152T.</title>
        <authorList>
            <person name="Yuki M."/>
            <person name="Oshima K."/>
            <person name="Suda W."/>
            <person name="Oshida Y."/>
            <person name="Kitamura K."/>
            <person name="Iida T."/>
            <person name="Hattori M."/>
            <person name="Ohkuma M."/>
        </authorList>
    </citation>
    <scope>NUCLEOTIDE SEQUENCE [LARGE SCALE GENOMIC DNA]</scope>
    <source>
        <strain evidence="2 3">JCM 9157</strain>
    </source>
</reference>
<dbReference type="STRING" id="1236973.JCM9157_4069"/>
<accession>W4QYV1</accession>